<keyword evidence="3" id="KW-0997">Cell inner membrane</keyword>
<dbReference type="Gene3D" id="2.40.50.100">
    <property type="match status" value="1"/>
</dbReference>
<proteinExistence type="predicted"/>
<organism evidence="7 8">
    <name type="scientific">Paraburkholderia silvatlantica</name>
    <dbReference type="NCBI Taxonomy" id="321895"/>
    <lineage>
        <taxon>Bacteria</taxon>
        <taxon>Pseudomonadati</taxon>
        <taxon>Pseudomonadota</taxon>
        <taxon>Betaproteobacteria</taxon>
        <taxon>Burkholderiales</taxon>
        <taxon>Burkholderiaceae</taxon>
        <taxon>Paraburkholderia</taxon>
    </lineage>
</organism>
<comment type="caution">
    <text evidence="7">The sequence shown here is derived from an EMBL/GenBank/DDBJ whole genome shotgun (WGS) entry which is preliminary data.</text>
</comment>
<dbReference type="GO" id="GO:0015697">
    <property type="term" value="P:quaternary ammonium group transport"/>
    <property type="evidence" value="ECO:0007669"/>
    <property type="project" value="UniProtKB-ARBA"/>
</dbReference>
<dbReference type="PANTHER" id="PTHR42781">
    <property type="entry name" value="SPERMIDINE/PUTRESCINE IMPORT ATP-BINDING PROTEIN POTA"/>
    <property type="match status" value="1"/>
</dbReference>
<keyword evidence="5 7" id="KW-0067">ATP-binding</keyword>
<dbReference type="EMBL" id="QJSQ01000014">
    <property type="protein sequence ID" value="PYE21461.1"/>
    <property type="molecule type" value="Genomic_DNA"/>
</dbReference>
<dbReference type="SUPFAM" id="SSF50331">
    <property type="entry name" value="MOP-like"/>
    <property type="match status" value="1"/>
</dbReference>
<evidence type="ECO:0000256" key="5">
    <source>
        <dbReference type="ARBA" id="ARBA00022840"/>
    </source>
</evidence>
<name>A0A2V4TCB5_9BURK</name>
<dbReference type="FunFam" id="3.40.50.300:FF:000425">
    <property type="entry name" value="Probable ABC transporter, ATP-binding subunit"/>
    <property type="match status" value="1"/>
</dbReference>
<dbReference type="InterPro" id="IPR013611">
    <property type="entry name" value="Transp-assoc_OB_typ2"/>
</dbReference>
<dbReference type="InterPro" id="IPR017871">
    <property type="entry name" value="ABC_transporter-like_CS"/>
</dbReference>
<dbReference type="GO" id="GO:0022857">
    <property type="term" value="F:transmembrane transporter activity"/>
    <property type="evidence" value="ECO:0007669"/>
    <property type="project" value="InterPro"/>
</dbReference>
<dbReference type="Gene3D" id="3.40.50.300">
    <property type="entry name" value="P-loop containing nucleotide triphosphate hydrolases"/>
    <property type="match status" value="1"/>
</dbReference>
<keyword evidence="1" id="KW-0813">Transport</keyword>
<evidence type="ECO:0000256" key="2">
    <source>
        <dbReference type="ARBA" id="ARBA00022475"/>
    </source>
</evidence>
<feature type="domain" description="ABC transporter" evidence="6">
    <location>
        <begin position="20"/>
        <end position="250"/>
    </location>
</feature>
<dbReference type="GO" id="GO:0043190">
    <property type="term" value="C:ATP-binding cassette (ABC) transporter complex"/>
    <property type="evidence" value="ECO:0007669"/>
    <property type="project" value="InterPro"/>
</dbReference>
<dbReference type="SUPFAM" id="SSF52540">
    <property type="entry name" value="P-loop containing nucleoside triphosphate hydrolases"/>
    <property type="match status" value="1"/>
</dbReference>
<dbReference type="PROSITE" id="PS00211">
    <property type="entry name" value="ABC_TRANSPORTER_1"/>
    <property type="match status" value="1"/>
</dbReference>
<evidence type="ECO:0000256" key="3">
    <source>
        <dbReference type="ARBA" id="ARBA00022519"/>
    </source>
</evidence>
<sequence>MPGATPGNLAWPLWEVTMHLTVSDLFKTFAGHVALERIHFDVQEDEFVCLLGPSGCGKTTLLRIIAGLLDADGGSVTMGTRSLLEIPARERGFGIVFQSYSLFPNMTVAQNIGYGMKIRGVPRAQIDARCKELLELIRLPHLAGRYPGQLSGGQQQRVAIARAIAVDPSLLLLDEPLSALDAQVRVEMRREIHDVQRRLRIPTIMVTHDQEEALTLADKIICMNHGRIEQIGSPRELYERPRTRFVASFIGTSNLLPASWVRDAFPALMEHHPGGADAAFEACVRPEDLTVSPGTHDEGASARVIDSTFLGSTTRIRVHWCGRELLAEQPRGLPMEAGTPVTLSVANDRCAWVAA</sequence>
<evidence type="ECO:0000256" key="4">
    <source>
        <dbReference type="ARBA" id="ARBA00022741"/>
    </source>
</evidence>
<dbReference type="InterPro" id="IPR003439">
    <property type="entry name" value="ABC_transporter-like_ATP-bd"/>
</dbReference>
<dbReference type="PANTHER" id="PTHR42781:SF4">
    <property type="entry name" value="SPERMIDINE_PUTRESCINE IMPORT ATP-BINDING PROTEIN POTA"/>
    <property type="match status" value="1"/>
</dbReference>
<keyword evidence="3" id="KW-0472">Membrane</keyword>
<evidence type="ECO:0000259" key="6">
    <source>
        <dbReference type="PROSITE" id="PS50893"/>
    </source>
</evidence>
<dbReference type="InterPro" id="IPR008995">
    <property type="entry name" value="Mo/tungstate-bd_C_term_dom"/>
</dbReference>
<evidence type="ECO:0000256" key="1">
    <source>
        <dbReference type="ARBA" id="ARBA00022448"/>
    </source>
</evidence>
<dbReference type="Pfam" id="PF08402">
    <property type="entry name" value="TOBE_2"/>
    <property type="match status" value="1"/>
</dbReference>
<gene>
    <name evidence="7" type="ORF">C7410_114102</name>
</gene>
<dbReference type="PROSITE" id="PS50893">
    <property type="entry name" value="ABC_TRANSPORTER_2"/>
    <property type="match status" value="1"/>
</dbReference>
<keyword evidence="2" id="KW-1003">Cell membrane</keyword>
<dbReference type="SMART" id="SM00382">
    <property type="entry name" value="AAA"/>
    <property type="match status" value="1"/>
</dbReference>
<protein>
    <submittedName>
        <fullName evidence="7">Iron(III) transport system ATP-binding protein</fullName>
    </submittedName>
</protein>
<keyword evidence="4" id="KW-0547">Nucleotide-binding</keyword>
<dbReference type="Proteomes" id="UP000247772">
    <property type="component" value="Unassembled WGS sequence"/>
</dbReference>
<dbReference type="GO" id="GO:0005524">
    <property type="term" value="F:ATP binding"/>
    <property type="evidence" value="ECO:0007669"/>
    <property type="project" value="UniProtKB-KW"/>
</dbReference>
<evidence type="ECO:0000313" key="8">
    <source>
        <dbReference type="Proteomes" id="UP000247772"/>
    </source>
</evidence>
<dbReference type="AlphaFoldDB" id="A0A2V4TCB5"/>
<dbReference type="InterPro" id="IPR027417">
    <property type="entry name" value="P-loop_NTPase"/>
</dbReference>
<dbReference type="InterPro" id="IPR003593">
    <property type="entry name" value="AAA+_ATPase"/>
</dbReference>
<accession>A0A2V4TCB5</accession>
<dbReference type="GO" id="GO:0016887">
    <property type="term" value="F:ATP hydrolysis activity"/>
    <property type="evidence" value="ECO:0007669"/>
    <property type="project" value="InterPro"/>
</dbReference>
<dbReference type="Pfam" id="PF00005">
    <property type="entry name" value="ABC_tran"/>
    <property type="match status" value="1"/>
</dbReference>
<dbReference type="InterPro" id="IPR050093">
    <property type="entry name" value="ABC_SmlMolc_Importer"/>
</dbReference>
<reference evidence="7 8" key="1">
    <citation type="submission" date="2018-06" db="EMBL/GenBank/DDBJ databases">
        <title>Genomic Encyclopedia of Type Strains, Phase IV (KMG-V): Genome sequencing to study the core and pangenomes of soil and plant-associated prokaryotes.</title>
        <authorList>
            <person name="Whitman W."/>
        </authorList>
    </citation>
    <scope>NUCLEOTIDE SEQUENCE [LARGE SCALE GENOMIC DNA]</scope>
    <source>
        <strain evidence="7 8">SRCL-318</strain>
    </source>
</reference>
<evidence type="ECO:0000313" key="7">
    <source>
        <dbReference type="EMBL" id="PYE21461.1"/>
    </source>
</evidence>